<dbReference type="PANTHER" id="PTHR46268:SF6">
    <property type="entry name" value="UNIVERSAL STRESS PROTEIN UP12"/>
    <property type="match status" value="1"/>
</dbReference>
<dbReference type="Pfam" id="PF00582">
    <property type="entry name" value="Usp"/>
    <property type="match status" value="1"/>
</dbReference>
<dbReference type="InterPro" id="IPR006015">
    <property type="entry name" value="Universal_stress_UspA"/>
</dbReference>
<comment type="caution">
    <text evidence="3">The sequence shown here is derived from an EMBL/GenBank/DDBJ whole genome shotgun (WGS) entry which is preliminary data.</text>
</comment>
<comment type="similarity">
    <text evidence="1">Belongs to the universal stress protein A family.</text>
</comment>
<dbReference type="RefSeq" id="WP_196987980.1">
    <property type="nucleotide sequence ID" value="NZ_JADWYS010000001.1"/>
</dbReference>
<gene>
    <name evidence="3" type="ORF">I5803_19515</name>
</gene>
<dbReference type="Proteomes" id="UP000651050">
    <property type="component" value="Unassembled WGS sequence"/>
</dbReference>
<sequence>MHFDRILVAFDGSPAAELGLREAVRLAQQHRGRLRLIHVMDELAWTNGFETAAAWLDDVQPRMRRAGEALLARGCAAAAAHGVAADSKLVAPTLDRVCEEVAREALAWPADLIVAGCESRTGMDRLLLGNEAEQIARHAPVPVLLVKDTSRHAPLAAFEISHSAKGTAS</sequence>
<evidence type="ECO:0000313" key="4">
    <source>
        <dbReference type="Proteomes" id="UP000651050"/>
    </source>
</evidence>
<accession>A0A931MIZ2</accession>
<evidence type="ECO:0000256" key="1">
    <source>
        <dbReference type="ARBA" id="ARBA00008791"/>
    </source>
</evidence>
<dbReference type="InterPro" id="IPR014729">
    <property type="entry name" value="Rossmann-like_a/b/a_fold"/>
</dbReference>
<proteinExistence type="inferred from homology"/>
<dbReference type="EMBL" id="JADWYS010000001">
    <property type="protein sequence ID" value="MBG9390228.1"/>
    <property type="molecule type" value="Genomic_DNA"/>
</dbReference>
<protein>
    <submittedName>
        <fullName evidence="3">Universal stress protein</fullName>
    </submittedName>
</protein>
<reference evidence="3" key="1">
    <citation type="submission" date="2020-11" db="EMBL/GenBank/DDBJ databases">
        <title>Bacterial whole genome sequence for Caenimonas sp. DR4.4.</title>
        <authorList>
            <person name="Le V."/>
            <person name="Ko S.-R."/>
            <person name="Ahn C.-Y."/>
            <person name="Oh H.-M."/>
        </authorList>
    </citation>
    <scope>NUCLEOTIDE SEQUENCE</scope>
    <source>
        <strain evidence="3">DR4.4</strain>
    </source>
</reference>
<dbReference type="Gene3D" id="3.40.50.620">
    <property type="entry name" value="HUPs"/>
    <property type="match status" value="1"/>
</dbReference>
<organism evidence="3 4">
    <name type="scientific">Caenimonas aquaedulcis</name>
    <dbReference type="NCBI Taxonomy" id="2793270"/>
    <lineage>
        <taxon>Bacteria</taxon>
        <taxon>Pseudomonadati</taxon>
        <taxon>Pseudomonadota</taxon>
        <taxon>Betaproteobacteria</taxon>
        <taxon>Burkholderiales</taxon>
        <taxon>Comamonadaceae</taxon>
        <taxon>Caenimonas</taxon>
    </lineage>
</organism>
<keyword evidence="4" id="KW-1185">Reference proteome</keyword>
<dbReference type="PANTHER" id="PTHR46268">
    <property type="entry name" value="STRESS RESPONSE PROTEIN NHAX"/>
    <property type="match status" value="1"/>
</dbReference>
<dbReference type="AlphaFoldDB" id="A0A931MIZ2"/>
<dbReference type="CDD" id="cd00293">
    <property type="entry name" value="USP-like"/>
    <property type="match status" value="1"/>
</dbReference>
<feature type="domain" description="UspA" evidence="2">
    <location>
        <begin position="3"/>
        <end position="147"/>
    </location>
</feature>
<evidence type="ECO:0000313" key="3">
    <source>
        <dbReference type="EMBL" id="MBG9390228.1"/>
    </source>
</evidence>
<dbReference type="SUPFAM" id="SSF52402">
    <property type="entry name" value="Adenine nucleotide alpha hydrolases-like"/>
    <property type="match status" value="1"/>
</dbReference>
<dbReference type="PRINTS" id="PR01438">
    <property type="entry name" value="UNVRSLSTRESS"/>
</dbReference>
<evidence type="ECO:0000259" key="2">
    <source>
        <dbReference type="Pfam" id="PF00582"/>
    </source>
</evidence>
<dbReference type="InterPro" id="IPR006016">
    <property type="entry name" value="UspA"/>
</dbReference>
<name>A0A931MIZ2_9BURK</name>